<reference evidence="4" key="2">
    <citation type="submission" date="2020-09" db="EMBL/GenBank/DDBJ databases">
        <authorList>
            <person name="Sun Q."/>
            <person name="Zhou Y."/>
        </authorList>
    </citation>
    <scope>NUCLEOTIDE SEQUENCE</scope>
    <source>
        <strain evidence="4">CGMCC 4.7368</strain>
    </source>
</reference>
<dbReference type="InterPro" id="IPR009081">
    <property type="entry name" value="PP-bd_ACP"/>
</dbReference>
<gene>
    <name evidence="4" type="ORF">GCM10012289_59150</name>
</gene>
<evidence type="ECO:0000256" key="1">
    <source>
        <dbReference type="ARBA" id="ARBA00022450"/>
    </source>
</evidence>
<evidence type="ECO:0000313" key="5">
    <source>
        <dbReference type="Proteomes" id="UP000646523"/>
    </source>
</evidence>
<accession>A0A917ZB27</accession>
<dbReference type="GO" id="GO:0031177">
    <property type="term" value="F:phosphopantetheine binding"/>
    <property type="evidence" value="ECO:0007669"/>
    <property type="project" value="InterPro"/>
</dbReference>
<dbReference type="PROSITE" id="PS50075">
    <property type="entry name" value="CARRIER"/>
    <property type="match status" value="1"/>
</dbReference>
<name>A0A917ZB27_9ACTN</name>
<evidence type="ECO:0000256" key="2">
    <source>
        <dbReference type="ARBA" id="ARBA00022553"/>
    </source>
</evidence>
<dbReference type="Gene3D" id="1.10.1200.10">
    <property type="entry name" value="ACP-like"/>
    <property type="match status" value="1"/>
</dbReference>
<organism evidence="4 5">
    <name type="scientific">Nonomuraea cavernae</name>
    <dbReference type="NCBI Taxonomy" id="2045107"/>
    <lineage>
        <taxon>Bacteria</taxon>
        <taxon>Bacillati</taxon>
        <taxon>Actinomycetota</taxon>
        <taxon>Actinomycetes</taxon>
        <taxon>Streptosporangiales</taxon>
        <taxon>Streptosporangiaceae</taxon>
        <taxon>Nonomuraea</taxon>
    </lineage>
</organism>
<evidence type="ECO:0000259" key="3">
    <source>
        <dbReference type="PROSITE" id="PS50075"/>
    </source>
</evidence>
<dbReference type="Proteomes" id="UP000646523">
    <property type="component" value="Unassembled WGS sequence"/>
</dbReference>
<dbReference type="AlphaFoldDB" id="A0A917ZB27"/>
<dbReference type="InterPro" id="IPR020806">
    <property type="entry name" value="PKS_PP-bd"/>
</dbReference>
<dbReference type="InterPro" id="IPR036736">
    <property type="entry name" value="ACP-like_sf"/>
</dbReference>
<keyword evidence="1" id="KW-0596">Phosphopantetheine</keyword>
<reference evidence="4" key="1">
    <citation type="journal article" date="2014" name="Int. J. Syst. Evol. Microbiol.">
        <title>Complete genome sequence of Corynebacterium casei LMG S-19264T (=DSM 44701T), isolated from a smear-ripened cheese.</title>
        <authorList>
            <consortium name="US DOE Joint Genome Institute (JGI-PGF)"/>
            <person name="Walter F."/>
            <person name="Albersmeier A."/>
            <person name="Kalinowski J."/>
            <person name="Ruckert C."/>
        </authorList>
    </citation>
    <scope>NUCLEOTIDE SEQUENCE</scope>
    <source>
        <strain evidence="4">CGMCC 4.7368</strain>
    </source>
</reference>
<keyword evidence="5" id="KW-1185">Reference proteome</keyword>
<dbReference type="EMBL" id="BMNH01000024">
    <property type="protein sequence ID" value="GGO78054.1"/>
    <property type="molecule type" value="Genomic_DNA"/>
</dbReference>
<sequence length="78" mass="8531">MATREHVEGVVHKAIDEILPGVEIDGRAHLKDLGADSVDRVEIILAVLDRLGVSEPLSSFGGVPSIDALVDYLWERLR</sequence>
<keyword evidence="2" id="KW-0597">Phosphoprotein</keyword>
<feature type="domain" description="Carrier" evidence="3">
    <location>
        <begin position="2"/>
        <end position="77"/>
    </location>
</feature>
<dbReference type="SUPFAM" id="SSF47336">
    <property type="entry name" value="ACP-like"/>
    <property type="match status" value="1"/>
</dbReference>
<dbReference type="Pfam" id="PF00550">
    <property type="entry name" value="PP-binding"/>
    <property type="match status" value="1"/>
</dbReference>
<evidence type="ECO:0000313" key="4">
    <source>
        <dbReference type="EMBL" id="GGO78054.1"/>
    </source>
</evidence>
<dbReference type="RefSeq" id="WP_189127478.1">
    <property type="nucleotide sequence ID" value="NZ_BMNH01000024.1"/>
</dbReference>
<protein>
    <recommendedName>
        <fullName evidence="3">Carrier domain-containing protein</fullName>
    </recommendedName>
</protein>
<comment type="caution">
    <text evidence="4">The sequence shown here is derived from an EMBL/GenBank/DDBJ whole genome shotgun (WGS) entry which is preliminary data.</text>
</comment>
<dbReference type="SMART" id="SM00823">
    <property type="entry name" value="PKS_PP"/>
    <property type="match status" value="1"/>
</dbReference>
<proteinExistence type="predicted"/>